<evidence type="ECO:0000256" key="2">
    <source>
        <dbReference type="ARBA" id="ARBA00023043"/>
    </source>
</evidence>
<sequence length="290" mass="32092">MDLAERNRTLDLVRPGDDEAWEVPSWTSLVLPNDEGELHHGSRGACMPDTIVVRLDGVVVALADIFAHDLVNEYCYDSEYFLVLRLRERLDEATWRTLPWGQTEPGDVFLAYDKFHGHEYLRTPDDDRAMSYGGDWSDLQFVVDTEHPRPEGPRPRGPVSSATLLRAVRHRDVALVRALLAAGADPEAGSDPPYEALRSVSEDRNTTALWEAIFADHPALVEALLAAGASVRARSPAHWAPLWGALINRRAAVVPVLLRFGADPDVVWEGKSARQLAAEVGLADLLPPRT</sequence>
<dbReference type="InterPro" id="IPR002110">
    <property type="entry name" value="Ankyrin_rpt"/>
</dbReference>
<accession>X2KWF1</accession>
<dbReference type="EMBL" id="KF739396">
    <property type="protein sequence ID" value="AHN85645.1"/>
    <property type="molecule type" value="Genomic_DNA"/>
</dbReference>
<dbReference type="Pfam" id="PF00023">
    <property type="entry name" value="Ank"/>
    <property type="match status" value="1"/>
</dbReference>
<reference evidence="3" key="1">
    <citation type="journal article" date="2014" name="ChemBioChem">
        <title>Biosynthesis of phenylnannolone A, a MDR reversal agent from the halotolerant myxobacterium Nannocystis pusilla B150.</title>
        <authorList>
            <person name="Bouhired S.M."/>
            <person name="Cruesemann M."/>
            <person name="Almeida C."/>
            <person name="Weber T."/>
            <person name="Piel J."/>
            <person name="Schaeberle T.F."/>
            <person name="Koenig G.M."/>
        </authorList>
    </citation>
    <scope>NUCLEOTIDE SEQUENCE</scope>
    <source>
        <strain evidence="3">B150</strain>
    </source>
</reference>
<dbReference type="AlphaFoldDB" id="X2KWF1"/>
<dbReference type="InterPro" id="IPR036770">
    <property type="entry name" value="Ankyrin_rpt-contain_sf"/>
</dbReference>
<keyword evidence="2" id="KW-0040">ANK repeat</keyword>
<protein>
    <submittedName>
        <fullName evidence="3">Uncharacterized protein</fullName>
    </submittedName>
</protein>
<proteinExistence type="predicted"/>
<name>X2KWF1_9BACT</name>
<evidence type="ECO:0000313" key="3">
    <source>
        <dbReference type="EMBL" id="AHN85645.1"/>
    </source>
</evidence>
<evidence type="ECO:0000256" key="1">
    <source>
        <dbReference type="ARBA" id="ARBA00022737"/>
    </source>
</evidence>
<keyword evidence="1" id="KW-0677">Repeat</keyword>
<dbReference type="SUPFAM" id="SSF48403">
    <property type="entry name" value="Ankyrin repeat"/>
    <property type="match status" value="1"/>
</dbReference>
<dbReference type="SMART" id="SM00248">
    <property type="entry name" value="ANK"/>
    <property type="match status" value="3"/>
</dbReference>
<dbReference type="Gene3D" id="1.25.40.20">
    <property type="entry name" value="Ankyrin repeat-containing domain"/>
    <property type="match status" value="1"/>
</dbReference>
<organism evidence="3">
    <name type="scientific">Nannocystis pusilla</name>
    <dbReference type="NCBI Taxonomy" id="889268"/>
    <lineage>
        <taxon>Bacteria</taxon>
        <taxon>Pseudomonadati</taxon>
        <taxon>Myxococcota</taxon>
        <taxon>Polyangia</taxon>
        <taxon>Nannocystales</taxon>
        <taxon>Nannocystaceae</taxon>
        <taxon>Nannocystis</taxon>
    </lineage>
</organism>
<dbReference type="PANTHER" id="PTHR24171">
    <property type="entry name" value="ANKYRIN REPEAT DOMAIN-CONTAINING PROTEIN 39-RELATED"/>
    <property type="match status" value="1"/>
</dbReference>